<proteinExistence type="predicted"/>
<feature type="domain" description="Bacterial Ig-like" evidence="1">
    <location>
        <begin position="783"/>
        <end position="852"/>
    </location>
</feature>
<comment type="caution">
    <text evidence="3">The sequence shown here is derived from an EMBL/GenBank/DDBJ whole genome shotgun (WGS) entry which is preliminary data.</text>
</comment>
<reference evidence="3 4" key="1">
    <citation type="submission" date="2015-06" db="EMBL/GenBank/DDBJ databases">
        <title>Draft genome sequence of an Alphaproteobacteria species associated to the Mediterranean sponge Oscarella lobularis.</title>
        <authorList>
            <person name="Jourda C."/>
            <person name="Santini S."/>
            <person name="Claverie J.-M."/>
        </authorList>
    </citation>
    <scope>NUCLEOTIDE SEQUENCE [LARGE SCALE GENOMIC DNA]</scope>
    <source>
        <strain evidence="3">IGS</strain>
    </source>
</reference>
<gene>
    <name evidence="3" type="ORF">AIOL_000464</name>
</gene>
<evidence type="ECO:0000259" key="1">
    <source>
        <dbReference type="Pfam" id="PF19077"/>
    </source>
</evidence>
<dbReference type="OrthoDB" id="7858035at2"/>
<dbReference type="EMBL" id="LFTY01000001">
    <property type="protein sequence ID" value="KMW60311.1"/>
    <property type="molecule type" value="Genomic_DNA"/>
</dbReference>
<dbReference type="InterPro" id="IPR044016">
    <property type="entry name" value="Big_13"/>
</dbReference>
<dbReference type="Gene3D" id="2.60.40.10">
    <property type="entry name" value="Immunoglobulins"/>
    <property type="match status" value="8"/>
</dbReference>
<feature type="domain" description="Bacterial Ig-like" evidence="1">
    <location>
        <begin position="865"/>
        <end position="948"/>
    </location>
</feature>
<dbReference type="InterPro" id="IPR048051">
    <property type="entry name" value="BapA-like_prefix-like"/>
</dbReference>
<dbReference type="PATRIC" id="fig|1675527.3.peg.518"/>
<feature type="domain" description="Biofilm-associated protein BapA-like prefix-like" evidence="2">
    <location>
        <begin position="36"/>
        <end position="90"/>
    </location>
</feature>
<name>A0A0J9ECE0_9RHOB</name>
<dbReference type="NCBIfam" id="NF033677">
    <property type="entry name" value="biofilm_BapA_N"/>
    <property type="match status" value="1"/>
</dbReference>
<accession>A0A0J9ECE0</accession>
<keyword evidence="4" id="KW-1185">Reference proteome</keyword>
<dbReference type="InterPro" id="IPR013783">
    <property type="entry name" value="Ig-like_fold"/>
</dbReference>
<protein>
    <submittedName>
        <fullName evidence="3">T1SS secreted agglutinin RTX</fullName>
    </submittedName>
</protein>
<organism evidence="3 4">
    <name type="scientific">Candidatus Rhodobacter oscarellae</name>
    <dbReference type="NCBI Taxonomy" id="1675527"/>
    <lineage>
        <taxon>Bacteria</taxon>
        <taxon>Pseudomonadati</taxon>
        <taxon>Pseudomonadota</taxon>
        <taxon>Alphaproteobacteria</taxon>
        <taxon>Rhodobacterales</taxon>
        <taxon>Rhodobacter group</taxon>
        <taxon>Rhodobacter</taxon>
    </lineage>
</organism>
<dbReference type="Proteomes" id="UP000037178">
    <property type="component" value="Unassembled WGS sequence"/>
</dbReference>
<dbReference type="Pfam" id="PF22783">
    <property type="entry name" value="BapA_N"/>
    <property type="match status" value="1"/>
</dbReference>
<evidence type="ECO:0000313" key="3">
    <source>
        <dbReference type="EMBL" id="KMW60311.1"/>
    </source>
</evidence>
<evidence type="ECO:0000259" key="2">
    <source>
        <dbReference type="Pfam" id="PF22783"/>
    </source>
</evidence>
<evidence type="ECO:0000313" key="4">
    <source>
        <dbReference type="Proteomes" id="UP000037178"/>
    </source>
</evidence>
<dbReference type="STRING" id="1675527.AIOL_000464"/>
<dbReference type="Pfam" id="PF19077">
    <property type="entry name" value="Big_13"/>
    <property type="match status" value="3"/>
</dbReference>
<dbReference type="NCBIfam" id="NF033510">
    <property type="entry name" value="Ca_tandemer"/>
    <property type="match status" value="8"/>
</dbReference>
<sequence length="1133" mass="112817">MLAINYVVRDAAGSVRTGAFPEGNPATIYASYSKDVSLNLSASAVSSYAREGNDLVLNLADGQVLVVSGYFDEGATGPKNLFLSEQGDLVEVFLGDAQEGPLTASYAGLDVSGKWSAYDDLVFLDLGRVEPVVAPIAAPLFGGLSGLGAAGGALAAVAVIGGGGGGDGGGDSTSTVIQPTVDDPNSTQEVGGTTGVAPIVSGTGAPDSSVTVTVGDQTVTTTVDPNGVWVATFDPNDLPVDGVHPATVAVEDPDGNTFDLTGPTIDVDTTPPDVAVTSGAQSSGDFVNGASHSGGAEISGTGEAGATVSVTIDGTTHVTTVSDSGTWSVTFDAAEIKTGEYQTGITIVSTDPRGNSTTISETLVVDTEAPLAALNAVEGDNVVNAVEASDGVTLSGAGEPGATISIAFQGITREVTVDASGTWSMGFAASEIQPGTYDSDIVLTTTDQYGNSSSLTQSIRVDTEQVLTMDVSSGGDHVINAAEQSAGVTVTGTAEPGSTVDVTMGTVTHQIVANSSGTWAATFASNEIPTGTYETVVTAVATDDAGNVETTTSTVQVDTENTVAIDAGQAGGDDVINAAEAGADITLTGSTEPGASVDVTVAGATVAATVAADGTWTAVFGAGSIPSGEYDTTITAVSTDAAGNSATSTAAITVDTVAGEVALSPLPIEIDDVINAVERADGVDISGTATPGMTVTVTLGRAAQAVVADAAGNWTTTFSSGSIPTGTSSLPISASITDAAGNTRTVTDAVGLDTEVLNFAQTPGAIEGDDVVNAAELADGIPLSGTVEPGSTVSVQLGAATLPASVDAAGNWSLTFPASSVPAGTYDAAITVSATDPAGNTATLSDTIRIDTEAALTVEGDQTADDVLNAVEHANGITLEGTAEPGSMVTVDLMGVTRAASVDASGNWSASFATADLPEGTYTATATITATDPAGNIATVAETFGVDTEISTPGVDAVTFSGDDVRRISTEDTVDNYAVSSLNSDGSVSAPAATISSDPTFGTEFTFDTPIPDGTNLVVTRNDDAGNNASTLLVLEDDATSISHPGTGSFDIAALNLDYGEDTSLVLTEAQIRSMSDATDELTIHGGTDDTITVSGAVNTGTTREIDGQTYNIYTIGSDGATLVVEQDVNVII</sequence>
<dbReference type="RefSeq" id="WP_049641410.1">
    <property type="nucleotide sequence ID" value="NZ_LFTY01000001.1"/>
</dbReference>
<feature type="domain" description="Bacterial Ig-like" evidence="1">
    <location>
        <begin position="566"/>
        <end position="656"/>
    </location>
</feature>
<dbReference type="AlphaFoldDB" id="A0A0J9ECE0"/>